<dbReference type="Gene3D" id="1.10.1780.10">
    <property type="entry name" value="Clp, N-terminal domain"/>
    <property type="match status" value="1"/>
</dbReference>
<dbReference type="GO" id="GO:0008233">
    <property type="term" value="F:peptidase activity"/>
    <property type="evidence" value="ECO:0007669"/>
    <property type="project" value="UniProtKB-KW"/>
</dbReference>
<dbReference type="SMART" id="SM01086">
    <property type="entry name" value="ClpB_D2-small"/>
    <property type="match status" value="1"/>
</dbReference>
<dbReference type="InterPro" id="IPR036628">
    <property type="entry name" value="Clp_N_dom_sf"/>
</dbReference>
<dbReference type="Gene3D" id="1.10.8.60">
    <property type="match status" value="2"/>
</dbReference>
<dbReference type="Pfam" id="PF07724">
    <property type="entry name" value="AAA_2"/>
    <property type="match status" value="1"/>
</dbReference>
<keyword evidence="9" id="KW-1185">Reference proteome</keyword>
<evidence type="ECO:0000256" key="2">
    <source>
        <dbReference type="ARBA" id="ARBA00022741"/>
    </source>
</evidence>
<evidence type="ECO:0000259" key="7">
    <source>
        <dbReference type="PROSITE" id="PS50151"/>
    </source>
</evidence>
<evidence type="ECO:0000256" key="1">
    <source>
        <dbReference type="ARBA" id="ARBA00022737"/>
    </source>
</evidence>
<dbReference type="PROSITE" id="PS00871">
    <property type="entry name" value="CLPAB_2"/>
    <property type="match status" value="1"/>
</dbReference>
<dbReference type="SUPFAM" id="SSF81923">
    <property type="entry name" value="Double Clp-N motif"/>
    <property type="match status" value="1"/>
</dbReference>
<dbReference type="InterPro" id="IPR001943">
    <property type="entry name" value="UVR_dom"/>
</dbReference>
<dbReference type="InterPro" id="IPR004176">
    <property type="entry name" value="Clp_R_N"/>
</dbReference>
<dbReference type="GO" id="GO:0005524">
    <property type="term" value="F:ATP binding"/>
    <property type="evidence" value="ECO:0007669"/>
    <property type="project" value="UniProtKB-KW"/>
</dbReference>
<dbReference type="Pfam" id="PF00004">
    <property type="entry name" value="AAA"/>
    <property type="match status" value="1"/>
</dbReference>
<comment type="similarity">
    <text evidence="5">Belongs to the ClpA/ClpB family.</text>
</comment>
<dbReference type="InterPro" id="IPR018368">
    <property type="entry name" value="ClpA/B_CS1"/>
</dbReference>
<dbReference type="GO" id="GO:0006508">
    <property type="term" value="P:proteolysis"/>
    <property type="evidence" value="ECO:0007669"/>
    <property type="project" value="UniProtKB-KW"/>
</dbReference>
<comment type="caution">
    <text evidence="8">The sequence shown here is derived from an EMBL/GenBank/DDBJ whole genome shotgun (WGS) entry which is preliminary data.</text>
</comment>
<keyword evidence="2 5" id="KW-0547">Nucleotide-binding</keyword>
<dbReference type="Pfam" id="PF10431">
    <property type="entry name" value="ClpB_D2-small"/>
    <property type="match status" value="1"/>
</dbReference>
<evidence type="ECO:0000256" key="5">
    <source>
        <dbReference type="RuleBase" id="RU004432"/>
    </source>
</evidence>
<dbReference type="InterPro" id="IPR001270">
    <property type="entry name" value="ClpA/B"/>
</dbReference>
<proteinExistence type="inferred from homology"/>
<dbReference type="InterPro" id="IPR050130">
    <property type="entry name" value="ClpA_ClpB"/>
</dbReference>
<evidence type="ECO:0000313" key="8">
    <source>
        <dbReference type="EMBL" id="MFC4665938.1"/>
    </source>
</evidence>
<dbReference type="InterPro" id="IPR003959">
    <property type="entry name" value="ATPase_AAA_core"/>
</dbReference>
<dbReference type="InterPro" id="IPR041546">
    <property type="entry name" value="ClpA/ClpB_AAA_lid"/>
</dbReference>
<dbReference type="InterPro" id="IPR003593">
    <property type="entry name" value="AAA+_ATPase"/>
</dbReference>
<keyword evidence="8" id="KW-0645">Protease</keyword>
<dbReference type="CDD" id="cd00009">
    <property type="entry name" value="AAA"/>
    <property type="match status" value="1"/>
</dbReference>
<dbReference type="Gene3D" id="4.10.860.10">
    <property type="entry name" value="UVR domain"/>
    <property type="match status" value="1"/>
</dbReference>
<feature type="region of interest" description="Disordered" evidence="6">
    <location>
        <begin position="156"/>
        <end position="212"/>
    </location>
</feature>
<organism evidence="8 9">
    <name type="scientific">Falsiporphyromonas endometrii</name>
    <dbReference type="NCBI Taxonomy" id="1387297"/>
    <lineage>
        <taxon>Bacteria</taxon>
        <taxon>Pseudomonadati</taxon>
        <taxon>Bacteroidota</taxon>
        <taxon>Bacteroidia</taxon>
        <taxon>Bacteroidales</taxon>
        <taxon>Porphyromonadaceae</taxon>
        <taxon>Falsiporphyromonas</taxon>
    </lineage>
</organism>
<keyword evidence="3 5" id="KW-0067">ATP-binding</keyword>
<gene>
    <name evidence="8" type="ORF">ACFO3G_04895</name>
</gene>
<dbReference type="Pfam" id="PF17871">
    <property type="entry name" value="AAA_lid_9"/>
    <property type="match status" value="1"/>
</dbReference>
<name>A0ABV9K7G9_9PORP</name>
<dbReference type="CDD" id="cd19499">
    <property type="entry name" value="RecA-like_ClpB_Hsp104-like"/>
    <property type="match status" value="1"/>
</dbReference>
<evidence type="ECO:0000256" key="4">
    <source>
        <dbReference type="ARBA" id="ARBA00023186"/>
    </source>
</evidence>
<evidence type="ECO:0000256" key="3">
    <source>
        <dbReference type="ARBA" id="ARBA00022840"/>
    </source>
</evidence>
<accession>A0ABV9K7G9</accession>
<dbReference type="PROSITE" id="PS00870">
    <property type="entry name" value="CLPAB_1"/>
    <property type="match status" value="1"/>
</dbReference>
<dbReference type="SMART" id="SM00382">
    <property type="entry name" value="AAA"/>
    <property type="match status" value="2"/>
</dbReference>
<feature type="compositionally biased region" description="Acidic residues" evidence="6">
    <location>
        <begin position="160"/>
        <end position="190"/>
    </location>
</feature>
<evidence type="ECO:0000313" key="9">
    <source>
        <dbReference type="Proteomes" id="UP001596020"/>
    </source>
</evidence>
<dbReference type="SUPFAM" id="SSF52540">
    <property type="entry name" value="P-loop containing nucleoside triphosphate hydrolases"/>
    <property type="match status" value="2"/>
</dbReference>
<dbReference type="PANTHER" id="PTHR11638:SF18">
    <property type="entry name" value="HEAT SHOCK PROTEIN 104"/>
    <property type="match status" value="1"/>
</dbReference>
<keyword evidence="4 5" id="KW-0143">Chaperone</keyword>
<dbReference type="Proteomes" id="UP001596020">
    <property type="component" value="Unassembled WGS sequence"/>
</dbReference>
<dbReference type="InterPro" id="IPR028299">
    <property type="entry name" value="ClpA/B_CS2"/>
</dbReference>
<dbReference type="PRINTS" id="PR00300">
    <property type="entry name" value="CLPPROTEASEA"/>
</dbReference>
<dbReference type="Gene3D" id="3.40.50.300">
    <property type="entry name" value="P-loop containing nucleotide triphosphate hydrolases"/>
    <property type="match status" value="2"/>
</dbReference>
<dbReference type="PROSITE" id="PS50151">
    <property type="entry name" value="UVR"/>
    <property type="match status" value="1"/>
</dbReference>
<dbReference type="InterPro" id="IPR019489">
    <property type="entry name" value="Clp_ATPase_C"/>
</dbReference>
<evidence type="ECO:0000256" key="6">
    <source>
        <dbReference type="SAM" id="MobiDB-lite"/>
    </source>
</evidence>
<dbReference type="EMBL" id="JBHSGO010000155">
    <property type="protein sequence ID" value="MFC4665938.1"/>
    <property type="molecule type" value="Genomic_DNA"/>
</dbReference>
<protein>
    <submittedName>
        <fullName evidence="8">ATP-dependent Clp protease ATP-binding subunit</fullName>
    </submittedName>
</protein>
<sequence>MRCTKQIIDILSKAKGFMKLFGYRKINPDHIFLAILTGDESLANSALFQMGMDLEETALSVLASFGGIRQSVKTTAKNFSALLSSDIKNAFNTAAAIHIDGLEDDCIHSVKLLIGIIMLNTSNMAKKSIRAQGYDIQDICGSCEINEEMLNNPQFGYDHDFDDMFDDSDKEDESNNDSEDNNDNEDEDREELQGPPPTPPRHNKGKGGSALEAFGNDMTKQAREGKLDPMIGRQREVERLIHILSRRKKNNPVLIGEPGVGKSAIVEGLAQMIVNKKVNRILFDKKIISLDLGALVAGTKYRGQFEERIKAVIEELKERQDVILFIDEIHNIVGAGGSQDSMDAANLMKPALARGDIQCIGATTLDEYRKSIEKNGALERRFQKIIVDPTTPEETINILNKLKEKYENFHRVKYTDEAIKASVELTNRYISDRFFPDKAIDVIDEAGAGLRVSNSDETPEAIKIIEERLNEIREQKMNAVKAQNFELATSYREKERELIKQHQKATDDWKNNLDQDRKIVDQAEVAKVIAMMTGVPVQRIAEAESERLRKLVDELKSVVIGQDEAVKKLAKSVQRSRLGLRNEKKPIGTFLFLGPTGVGKTYLAKKLSKLLFDSEEAMIRVDMSEYMEKFAVSRLVGAPPGYVGYNEGGQLTEKVRRKPYSVVLLDEIEKAHQDVYNILLQVMDEGYLTDSEGRKVDFRNTVIILTSNVGTRQLKDFGTGIGFKTNDEALDKERSRSVIQKALNKTFSPEFLNRLDEIILFDQLDQKSIRKIVDIELIDILSRVRKAGYDLKVDDKARDAIAKVGFDIQYGARPLKRALQSEIEDRLTDLILDGEVQKGQIITFTTGKDNKIKLKTSDGKDKEEVKEKKKVEIPS</sequence>
<dbReference type="Pfam" id="PF02861">
    <property type="entry name" value="Clp_N"/>
    <property type="match status" value="1"/>
</dbReference>
<keyword evidence="1" id="KW-0677">Repeat</keyword>
<feature type="domain" description="UVR" evidence="7">
    <location>
        <begin position="466"/>
        <end position="501"/>
    </location>
</feature>
<keyword evidence="8" id="KW-0378">Hydrolase</keyword>
<reference evidence="9" key="1">
    <citation type="journal article" date="2019" name="Int. J. Syst. Evol. Microbiol.">
        <title>The Global Catalogue of Microorganisms (GCM) 10K type strain sequencing project: providing services to taxonomists for standard genome sequencing and annotation.</title>
        <authorList>
            <consortium name="The Broad Institute Genomics Platform"/>
            <consortium name="The Broad Institute Genome Sequencing Center for Infectious Disease"/>
            <person name="Wu L."/>
            <person name="Ma J."/>
        </authorList>
    </citation>
    <scope>NUCLEOTIDE SEQUENCE [LARGE SCALE GENOMIC DNA]</scope>
    <source>
        <strain evidence="9">CGMCC 4.7357</strain>
    </source>
</reference>
<dbReference type="InterPro" id="IPR027417">
    <property type="entry name" value="P-loop_NTPase"/>
</dbReference>
<dbReference type="PANTHER" id="PTHR11638">
    <property type="entry name" value="ATP-DEPENDENT CLP PROTEASE"/>
    <property type="match status" value="1"/>
</dbReference>